<sequence length="482" mass="51178">MNIMQILPFLIDNQWTTGSGEPFVSTNPADGSPLAKVAGASAADVDAAVKAARKAFAAPAWRDLKPHERAGLLYRMSELMTSQQESLAELQMRDNGKTLSECRAQVASAASTFRYYAAACETFESEVTPPRGAYWTMTLYEPLGVIAAITPWNSPVTLEAQKLAPILAAGNTVVLKPSDVTPMMGLAYGRLALEAGFPPGVVNIVTGGAETGRLLVEHPGTDMVTFTGGTATGRLIAQTCGKALKPVALELGGKSPNIVFADAQLEKAIVGTAEGIFSGAGQSCIAGSRIFVEQSVYEPFLDGLRKYAQGYRMGDPAKSDSKMGPLASFAHRDKVHQYVELGRSEGAQVLAGGEIPTDEALAKGAYYPATILAGIANSARVCQEEIFGPVAVVLPFADEADLIRQANDSDFGLASGIWTSDYSRAWRMARALQAGTVWINTYKQLSITTPFGGFKDSGIGAEKGLQGMRVYMHSKGLYWGLG</sequence>
<gene>
    <name evidence="5" type="ORF">GCM10023144_09580</name>
</gene>
<dbReference type="EMBL" id="BAABFO010000003">
    <property type="protein sequence ID" value="GAA4326288.1"/>
    <property type="molecule type" value="Genomic_DNA"/>
</dbReference>
<evidence type="ECO:0000313" key="6">
    <source>
        <dbReference type="Proteomes" id="UP001501671"/>
    </source>
</evidence>
<keyword evidence="6" id="KW-1185">Reference proteome</keyword>
<feature type="active site" evidence="2">
    <location>
        <position position="250"/>
    </location>
</feature>
<accession>A0ABP8GLN1</accession>
<dbReference type="InterPro" id="IPR016162">
    <property type="entry name" value="Ald_DH_N"/>
</dbReference>
<dbReference type="InterPro" id="IPR015590">
    <property type="entry name" value="Aldehyde_DH_dom"/>
</dbReference>
<dbReference type="PANTHER" id="PTHR11699">
    <property type="entry name" value="ALDEHYDE DEHYDROGENASE-RELATED"/>
    <property type="match status" value="1"/>
</dbReference>
<feature type="domain" description="Aldehyde dehydrogenase" evidence="4">
    <location>
        <begin position="15"/>
        <end position="475"/>
    </location>
</feature>
<organism evidence="5 6">
    <name type="scientific">Pigmentiphaga soli</name>
    <dbReference type="NCBI Taxonomy" id="1007095"/>
    <lineage>
        <taxon>Bacteria</taxon>
        <taxon>Pseudomonadati</taxon>
        <taxon>Pseudomonadota</taxon>
        <taxon>Betaproteobacteria</taxon>
        <taxon>Burkholderiales</taxon>
        <taxon>Alcaligenaceae</taxon>
        <taxon>Pigmentiphaga</taxon>
    </lineage>
</organism>
<reference evidence="6" key="1">
    <citation type="journal article" date="2019" name="Int. J. Syst. Evol. Microbiol.">
        <title>The Global Catalogue of Microorganisms (GCM) 10K type strain sequencing project: providing services to taxonomists for standard genome sequencing and annotation.</title>
        <authorList>
            <consortium name="The Broad Institute Genomics Platform"/>
            <consortium name="The Broad Institute Genome Sequencing Center for Infectious Disease"/>
            <person name="Wu L."/>
            <person name="Ma J."/>
        </authorList>
    </citation>
    <scope>NUCLEOTIDE SEQUENCE [LARGE SCALE GENOMIC DNA]</scope>
    <source>
        <strain evidence="6">JCM 17666</strain>
    </source>
</reference>
<comment type="caution">
    <text evidence="5">The sequence shown here is derived from an EMBL/GenBank/DDBJ whole genome shotgun (WGS) entry which is preliminary data.</text>
</comment>
<dbReference type="Gene3D" id="3.40.605.10">
    <property type="entry name" value="Aldehyde Dehydrogenase, Chain A, domain 1"/>
    <property type="match status" value="1"/>
</dbReference>
<dbReference type="InterPro" id="IPR029510">
    <property type="entry name" value="Ald_DH_CS_GLU"/>
</dbReference>
<dbReference type="PROSITE" id="PS00687">
    <property type="entry name" value="ALDEHYDE_DEHYDR_GLU"/>
    <property type="match status" value="1"/>
</dbReference>
<evidence type="ECO:0000259" key="4">
    <source>
        <dbReference type="Pfam" id="PF00171"/>
    </source>
</evidence>
<evidence type="ECO:0000256" key="2">
    <source>
        <dbReference type="PROSITE-ProRule" id="PRU10007"/>
    </source>
</evidence>
<dbReference type="CDD" id="cd07114">
    <property type="entry name" value="ALDH_DhaS"/>
    <property type="match status" value="1"/>
</dbReference>
<dbReference type="Pfam" id="PF00171">
    <property type="entry name" value="Aldedh"/>
    <property type="match status" value="1"/>
</dbReference>
<dbReference type="Proteomes" id="UP001501671">
    <property type="component" value="Unassembled WGS sequence"/>
</dbReference>
<evidence type="ECO:0000256" key="3">
    <source>
        <dbReference type="RuleBase" id="RU003345"/>
    </source>
</evidence>
<dbReference type="InterPro" id="IPR016163">
    <property type="entry name" value="Ald_DH_C"/>
</dbReference>
<dbReference type="InterPro" id="IPR016161">
    <property type="entry name" value="Ald_DH/histidinol_DH"/>
</dbReference>
<evidence type="ECO:0000313" key="5">
    <source>
        <dbReference type="EMBL" id="GAA4326288.1"/>
    </source>
</evidence>
<dbReference type="SUPFAM" id="SSF53720">
    <property type="entry name" value="ALDH-like"/>
    <property type="match status" value="1"/>
</dbReference>
<proteinExistence type="inferred from homology"/>
<dbReference type="Gene3D" id="3.40.309.10">
    <property type="entry name" value="Aldehyde Dehydrogenase, Chain A, domain 2"/>
    <property type="match status" value="1"/>
</dbReference>
<keyword evidence="1 3" id="KW-0560">Oxidoreductase</keyword>
<comment type="similarity">
    <text evidence="3">Belongs to the aldehyde dehydrogenase family.</text>
</comment>
<evidence type="ECO:0000256" key="1">
    <source>
        <dbReference type="ARBA" id="ARBA00023002"/>
    </source>
</evidence>
<name>A0ABP8GLN1_9BURK</name>
<protein>
    <submittedName>
        <fullName evidence="5">Aldehyde dehydrogenase</fullName>
    </submittedName>
</protein>